<gene>
    <name evidence="8" type="ORF">CKO42_03665</name>
</gene>
<keyword evidence="2 5" id="KW-0645">Protease</keyword>
<evidence type="ECO:0000256" key="6">
    <source>
        <dbReference type="SAM" id="SignalP"/>
    </source>
</evidence>
<dbReference type="InterPro" id="IPR036034">
    <property type="entry name" value="PDZ_sf"/>
</dbReference>
<evidence type="ECO:0000256" key="2">
    <source>
        <dbReference type="ARBA" id="ARBA00022670"/>
    </source>
</evidence>
<dbReference type="Gene3D" id="2.30.42.10">
    <property type="match status" value="1"/>
</dbReference>
<dbReference type="PROSITE" id="PS50106">
    <property type="entry name" value="PDZ"/>
    <property type="match status" value="1"/>
</dbReference>
<dbReference type="Proteomes" id="UP001138768">
    <property type="component" value="Unassembled WGS sequence"/>
</dbReference>
<organism evidence="8 9">
    <name type="scientific">Lamprobacter modestohalophilus</name>
    <dbReference type="NCBI Taxonomy" id="1064514"/>
    <lineage>
        <taxon>Bacteria</taxon>
        <taxon>Pseudomonadati</taxon>
        <taxon>Pseudomonadota</taxon>
        <taxon>Gammaproteobacteria</taxon>
        <taxon>Chromatiales</taxon>
        <taxon>Chromatiaceae</taxon>
        <taxon>Lamprobacter</taxon>
    </lineage>
</organism>
<dbReference type="InterPro" id="IPR004447">
    <property type="entry name" value="Peptidase_S41A"/>
</dbReference>
<dbReference type="PANTHER" id="PTHR32060">
    <property type="entry name" value="TAIL-SPECIFIC PROTEASE"/>
    <property type="match status" value="1"/>
</dbReference>
<feature type="chain" id="PRO_5040843434" evidence="6">
    <location>
        <begin position="19"/>
        <end position="695"/>
    </location>
</feature>
<dbReference type="Pfam" id="PF03572">
    <property type="entry name" value="Peptidase_S41"/>
    <property type="match status" value="1"/>
</dbReference>
<evidence type="ECO:0000256" key="1">
    <source>
        <dbReference type="ARBA" id="ARBA00009179"/>
    </source>
</evidence>
<proteinExistence type="inferred from homology"/>
<dbReference type="InterPro" id="IPR029045">
    <property type="entry name" value="ClpP/crotonase-like_dom_sf"/>
</dbReference>
<keyword evidence="3 5" id="KW-0378">Hydrolase</keyword>
<evidence type="ECO:0000313" key="9">
    <source>
        <dbReference type="Proteomes" id="UP001138768"/>
    </source>
</evidence>
<reference evidence="8 9" key="1">
    <citation type="journal article" date="2020" name="Microorganisms">
        <title>Osmotic Adaptation and Compatible Solute Biosynthesis of Phototrophic Bacteria as Revealed from Genome Analyses.</title>
        <authorList>
            <person name="Imhoff J.F."/>
            <person name="Rahn T."/>
            <person name="Kunzel S."/>
            <person name="Keller A."/>
            <person name="Neulinger S.C."/>
        </authorList>
    </citation>
    <scope>NUCLEOTIDE SEQUENCE [LARGE SCALE GENOMIC DNA]</scope>
    <source>
        <strain evidence="8 9">DSM 25653</strain>
    </source>
</reference>
<dbReference type="FunFam" id="3.90.226.10:FF:000090">
    <property type="entry name" value="Tail-specific protease"/>
    <property type="match status" value="1"/>
</dbReference>
<name>A0A9X1B344_9GAMM</name>
<feature type="signal peptide" evidence="6">
    <location>
        <begin position="1"/>
        <end position="18"/>
    </location>
</feature>
<dbReference type="GO" id="GO:0008236">
    <property type="term" value="F:serine-type peptidase activity"/>
    <property type="evidence" value="ECO:0007669"/>
    <property type="project" value="UniProtKB-KW"/>
</dbReference>
<evidence type="ECO:0000256" key="5">
    <source>
        <dbReference type="RuleBase" id="RU004404"/>
    </source>
</evidence>
<comment type="caution">
    <text evidence="8">The sequence shown here is derived from an EMBL/GenBank/DDBJ whole genome shotgun (WGS) entry which is preliminary data.</text>
</comment>
<comment type="similarity">
    <text evidence="1 5">Belongs to the peptidase S41A family.</text>
</comment>
<dbReference type="Gene3D" id="3.90.226.10">
    <property type="entry name" value="2-enoyl-CoA Hydratase, Chain A, domain 1"/>
    <property type="match status" value="1"/>
</dbReference>
<dbReference type="InterPro" id="IPR005151">
    <property type="entry name" value="Tail-specific_protease"/>
</dbReference>
<accession>A0A9X1B344</accession>
<dbReference type="GO" id="GO:0007165">
    <property type="term" value="P:signal transduction"/>
    <property type="evidence" value="ECO:0007669"/>
    <property type="project" value="TreeGrafter"/>
</dbReference>
<keyword evidence="6" id="KW-0732">Signal</keyword>
<evidence type="ECO:0000256" key="4">
    <source>
        <dbReference type="ARBA" id="ARBA00022825"/>
    </source>
</evidence>
<dbReference type="Pfam" id="PF17804">
    <property type="entry name" value="TSP_NTD"/>
    <property type="match status" value="1"/>
</dbReference>
<dbReference type="CDD" id="cd07560">
    <property type="entry name" value="Peptidase_S41_CPP"/>
    <property type="match status" value="1"/>
</dbReference>
<dbReference type="InterPro" id="IPR040573">
    <property type="entry name" value="TSP_N"/>
</dbReference>
<keyword evidence="4 5" id="KW-0720">Serine protease</keyword>
<dbReference type="SUPFAM" id="SSF52096">
    <property type="entry name" value="ClpP/crotonase"/>
    <property type="match status" value="1"/>
</dbReference>
<dbReference type="RefSeq" id="WP_200239018.1">
    <property type="nucleotide sequence ID" value="NZ_NRRY01000003.1"/>
</dbReference>
<dbReference type="GO" id="GO:0006508">
    <property type="term" value="P:proteolysis"/>
    <property type="evidence" value="ECO:0007669"/>
    <property type="project" value="UniProtKB-KW"/>
</dbReference>
<evidence type="ECO:0000256" key="3">
    <source>
        <dbReference type="ARBA" id="ARBA00022801"/>
    </source>
</evidence>
<sequence>MSLSVALLIALVAFGASAKTQEVGLAELFPDERQARTMVVINKVLERFHYRDFQLSDAFAADVIDNYFTDLDPGRLFFLERDVERFGRTAGRLDDDLAKGKIDTAFDIFRVYRMRVDSRIDYALGLLQQPFDFTRKESYLFKRDEAEWATSEAELNEIWRKRVKNDYLLLKLAEKTDDEIREQLRERYTGITRRIHQFTPDDVYQAFVNAYTRTLEPHTSYMSPSTSENFDISMRLSLEGIGAVLRADNEYTVIQRTIPGGPARQSGQVQTGDRIIGVGQGLDGEMVDVVGWRLQDVVDKIRGPKGSVVRLQTLPKSEASGGRMREVSLVRNEIKLEDQAAQYFVIDELGNAPSLRVGVIEVPAFYRDFRAESAGQRDFRSTTRDVRALIKDLKADGVNGLIIDLRGNGGGSLTEALELTGLFIEEGPVVQVKDSFGKVEVEVDPDPAIVYTGPLAVLVDRNSASASEIFAGAIQDYGRGIIIGEPTFGKGTVQTLIDLDRYVPGDDTQLGRLRLTMAEFYRISGGSTQLKGVEPDIRFELGLQGVDHGERSLDNALPWGQIRPARFEAKTVFDLDTLKQRSAQRIIKDDGFGMLFDQARILSEIEAQDEVSLSASERRAESDRRDQVLKEKKAGFLRARGIEPVDEDADEVDEEALEKQQEVIDRILTQEAARILADMIVLRGADERPRAAMRD</sequence>
<dbReference type="SMART" id="SM00245">
    <property type="entry name" value="TSPc"/>
    <property type="match status" value="1"/>
</dbReference>
<dbReference type="SUPFAM" id="SSF50156">
    <property type="entry name" value="PDZ domain-like"/>
    <property type="match status" value="1"/>
</dbReference>
<dbReference type="InterPro" id="IPR001478">
    <property type="entry name" value="PDZ"/>
</dbReference>
<dbReference type="SMART" id="SM00228">
    <property type="entry name" value="PDZ"/>
    <property type="match status" value="1"/>
</dbReference>
<evidence type="ECO:0000313" key="8">
    <source>
        <dbReference type="EMBL" id="MBK1617564.1"/>
    </source>
</evidence>
<dbReference type="Pfam" id="PF00595">
    <property type="entry name" value="PDZ"/>
    <property type="match status" value="1"/>
</dbReference>
<dbReference type="Pfam" id="PF11818">
    <property type="entry name" value="DUF3340"/>
    <property type="match status" value="1"/>
</dbReference>
<dbReference type="Gene3D" id="3.30.750.44">
    <property type="match status" value="1"/>
</dbReference>
<dbReference type="GO" id="GO:0030288">
    <property type="term" value="C:outer membrane-bounded periplasmic space"/>
    <property type="evidence" value="ECO:0007669"/>
    <property type="project" value="TreeGrafter"/>
</dbReference>
<keyword evidence="9" id="KW-1185">Reference proteome</keyword>
<evidence type="ECO:0000259" key="7">
    <source>
        <dbReference type="PROSITE" id="PS50106"/>
    </source>
</evidence>
<protein>
    <submittedName>
        <fullName evidence="8">Tail-specific protease</fullName>
    </submittedName>
</protein>
<dbReference type="AlphaFoldDB" id="A0A9X1B344"/>
<dbReference type="PANTHER" id="PTHR32060:SF22">
    <property type="entry name" value="CARBOXYL-TERMINAL-PROCESSING PEPTIDASE 3, CHLOROPLASTIC"/>
    <property type="match status" value="1"/>
</dbReference>
<dbReference type="EMBL" id="NRRY01000003">
    <property type="protein sequence ID" value="MBK1617564.1"/>
    <property type="molecule type" value="Genomic_DNA"/>
</dbReference>
<dbReference type="NCBIfam" id="TIGR00225">
    <property type="entry name" value="prc"/>
    <property type="match status" value="1"/>
</dbReference>
<feature type="domain" description="PDZ" evidence="7">
    <location>
        <begin position="231"/>
        <end position="278"/>
    </location>
</feature>
<dbReference type="GO" id="GO:0004175">
    <property type="term" value="F:endopeptidase activity"/>
    <property type="evidence" value="ECO:0007669"/>
    <property type="project" value="TreeGrafter"/>
</dbReference>
<dbReference type="InterPro" id="IPR020992">
    <property type="entry name" value="Tail_Prtase_C"/>
</dbReference>
<dbReference type="CDD" id="cd06782">
    <property type="entry name" value="cpPDZ_CPP-like"/>
    <property type="match status" value="1"/>
</dbReference>